<dbReference type="RefSeq" id="WP_351960023.1">
    <property type="nucleotide sequence ID" value="NZ_JBEOZM010000017.1"/>
</dbReference>
<name>A0ABV1TNQ1_9ACTN</name>
<dbReference type="InterPro" id="IPR011009">
    <property type="entry name" value="Kinase-like_dom_sf"/>
</dbReference>
<evidence type="ECO:0000313" key="5">
    <source>
        <dbReference type="Proteomes" id="UP001490365"/>
    </source>
</evidence>
<keyword evidence="5" id="KW-1185">Reference proteome</keyword>
<protein>
    <submittedName>
        <fullName evidence="4">Phosphotransferase</fullName>
    </submittedName>
</protein>
<dbReference type="Gene3D" id="3.90.1200.10">
    <property type="match status" value="1"/>
</dbReference>
<dbReference type="PROSITE" id="PS51462">
    <property type="entry name" value="NUDIX"/>
    <property type="match status" value="1"/>
</dbReference>
<dbReference type="PANTHER" id="PTHR43046:SF16">
    <property type="entry name" value="ADP-RIBOSE PYROPHOSPHATASE YJHB-RELATED"/>
    <property type="match status" value="1"/>
</dbReference>
<dbReference type="InterPro" id="IPR002575">
    <property type="entry name" value="Aminoglycoside_PTrfase"/>
</dbReference>
<proteinExistence type="predicted"/>
<comment type="cofactor">
    <cofactor evidence="1">
        <name>Mg(2+)</name>
        <dbReference type="ChEBI" id="CHEBI:18420"/>
    </cofactor>
</comment>
<dbReference type="EMBL" id="JBEOZM010000017">
    <property type="protein sequence ID" value="MER6271656.1"/>
    <property type="molecule type" value="Genomic_DNA"/>
</dbReference>
<dbReference type="PANTHER" id="PTHR43046">
    <property type="entry name" value="GDP-MANNOSE MANNOSYL HYDROLASE"/>
    <property type="match status" value="1"/>
</dbReference>
<keyword evidence="2" id="KW-0378">Hydrolase</keyword>
<evidence type="ECO:0000256" key="2">
    <source>
        <dbReference type="ARBA" id="ARBA00022801"/>
    </source>
</evidence>
<feature type="domain" description="Nudix hydrolase" evidence="3">
    <location>
        <begin position="6"/>
        <end position="147"/>
    </location>
</feature>
<dbReference type="Pfam" id="PF00293">
    <property type="entry name" value="NUDIX"/>
    <property type="match status" value="1"/>
</dbReference>
<dbReference type="Gene3D" id="3.90.79.10">
    <property type="entry name" value="Nucleoside Triphosphate Pyrophosphohydrolase"/>
    <property type="match status" value="1"/>
</dbReference>
<sequence>MSGGQRHTEPVDVHLILRRESAAGPQVLLSRRAGQVYAAGLWHLPSGHLDGPHEDVVAALVREAREETGVVIDPADVRAAVTVHHRSPGGASRTGYFFEVRRWQGTARIAEPDVCDAMDWAALDALPTGMVAYCRAGLDAYSAGARLAVHFQLPGDAIAFDSGTDRLRIVPDVTGRAFASCPDAAIVEFAERVVGRITEWTDASWARENSRVWRAQGIQGGTWYVKVHQNDKFHGREVRGLRTWAPALGAAAPRLVAADEKLMAVVLTAVPGRPLHGAVLAADRQRAVFHRIGALARRIHQSSPARPAPAGSGPAVAKADRHLAGARPHLNAGDEEFVRKLVRQAEDLQPLEWVETHGDFQLRNILYTPDAADEADDPDVFVAVIDLERSEPGPVVRDLVRLSDAWVGRPDLFEAFLAGYGRSLTAAEEARLVIDAALDSVSGIAYGAAHGDAELVERGQRTLARLRAKHDATLSSKEQPGAH</sequence>
<dbReference type="SUPFAM" id="SSF55811">
    <property type="entry name" value="Nudix"/>
    <property type="match status" value="1"/>
</dbReference>
<dbReference type="InterPro" id="IPR015797">
    <property type="entry name" value="NUDIX_hydrolase-like_dom_sf"/>
</dbReference>
<reference evidence="4 5" key="1">
    <citation type="submission" date="2024-06" db="EMBL/GenBank/DDBJ databases">
        <title>The Natural Products Discovery Center: Release of the First 8490 Sequenced Strains for Exploring Actinobacteria Biosynthetic Diversity.</title>
        <authorList>
            <person name="Kalkreuter E."/>
            <person name="Kautsar S.A."/>
            <person name="Yang D."/>
            <person name="Bader C.D."/>
            <person name="Teijaro C.N."/>
            <person name="Fluegel L."/>
            <person name="Davis C.M."/>
            <person name="Simpson J.R."/>
            <person name="Lauterbach L."/>
            <person name="Steele A.D."/>
            <person name="Gui C."/>
            <person name="Meng S."/>
            <person name="Li G."/>
            <person name="Viehrig K."/>
            <person name="Ye F."/>
            <person name="Su P."/>
            <person name="Kiefer A.F."/>
            <person name="Nichols A."/>
            <person name="Cepeda A.J."/>
            <person name="Yan W."/>
            <person name="Fan B."/>
            <person name="Jiang Y."/>
            <person name="Adhikari A."/>
            <person name="Zheng C.-J."/>
            <person name="Schuster L."/>
            <person name="Cowan T.M."/>
            <person name="Smanski M.J."/>
            <person name="Chevrette M.G."/>
            <person name="De Carvalho L.P.S."/>
            <person name="Shen B."/>
        </authorList>
    </citation>
    <scope>NUCLEOTIDE SEQUENCE [LARGE SCALE GENOMIC DNA]</scope>
    <source>
        <strain evidence="4 5">NPDC001694</strain>
    </source>
</reference>
<dbReference type="SUPFAM" id="SSF56112">
    <property type="entry name" value="Protein kinase-like (PK-like)"/>
    <property type="match status" value="1"/>
</dbReference>
<dbReference type="InterPro" id="IPR000086">
    <property type="entry name" value="NUDIX_hydrolase_dom"/>
</dbReference>
<evidence type="ECO:0000259" key="3">
    <source>
        <dbReference type="PROSITE" id="PS51462"/>
    </source>
</evidence>
<evidence type="ECO:0000256" key="1">
    <source>
        <dbReference type="ARBA" id="ARBA00001946"/>
    </source>
</evidence>
<dbReference type="CDD" id="cd04683">
    <property type="entry name" value="NUDIX_Hydrolase"/>
    <property type="match status" value="1"/>
</dbReference>
<comment type="caution">
    <text evidence="4">The sequence shown here is derived from an EMBL/GenBank/DDBJ whole genome shotgun (WGS) entry which is preliminary data.</text>
</comment>
<accession>A0ABV1TNQ1</accession>
<gene>
    <name evidence="4" type="ORF">ABT211_30835</name>
</gene>
<evidence type="ECO:0000313" key="4">
    <source>
        <dbReference type="EMBL" id="MER6271656.1"/>
    </source>
</evidence>
<dbReference type="Pfam" id="PF01636">
    <property type="entry name" value="APH"/>
    <property type="match status" value="1"/>
</dbReference>
<organism evidence="4 5">
    <name type="scientific">Streptomyces sp. 900105755</name>
    <dbReference type="NCBI Taxonomy" id="3154389"/>
    <lineage>
        <taxon>Bacteria</taxon>
        <taxon>Bacillati</taxon>
        <taxon>Actinomycetota</taxon>
        <taxon>Actinomycetes</taxon>
        <taxon>Kitasatosporales</taxon>
        <taxon>Streptomycetaceae</taxon>
        <taxon>Streptomyces</taxon>
    </lineage>
</organism>
<dbReference type="Proteomes" id="UP001490365">
    <property type="component" value="Unassembled WGS sequence"/>
</dbReference>